<comment type="caution">
    <text evidence="2">The sequence shown here is derived from an EMBL/GenBank/DDBJ whole genome shotgun (WGS) entry which is preliminary data.</text>
</comment>
<evidence type="ECO:0000313" key="2">
    <source>
        <dbReference type="EMBL" id="RSH92250.1"/>
    </source>
</evidence>
<sequence>MSTAIESSRSISTTHPGRSDVPSISTADDWFSVGDTQPFSPSPPIPRRNNTTVTESIPGELEKLDAKKEKVQNGRHDGGSKKSTSTVTWDVVLKGYMAGVDPIDEEPSSTSGLPSMRTMWIESPRHSMRSSTSFTQSEIAAVDETVADQSVFGDDHVTENEPDTTSTVDSPTIKDKYQTGSLPSEDTESFIHVAPGFSIDGSESQVRESIDGSESSFVQIDHPTAGVFVTAGPSEAASSSSTLALKSFLSNTLFRGGSSGQSQDKTRSRL</sequence>
<name>A0A427YMG6_9TREE</name>
<keyword evidence="3" id="KW-1185">Reference proteome</keyword>
<reference evidence="2 3" key="1">
    <citation type="submission" date="2018-11" db="EMBL/GenBank/DDBJ databases">
        <title>Genome sequence of Saitozyma podzolica DSM 27192.</title>
        <authorList>
            <person name="Aliyu H."/>
            <person name="Gorte O."/>
            <person name="Ochsenreither K."/>
        </authorList>
    </citation>
    <scope>NUCLEOTIDE SEQUENCE [LARGE SCALE GENOMIC DNA]</scope>
    <source>
        <strain evidence="2 3">DSM 27192</strain>
    </source>
</reference>
<dbReference type="AlphaFoldDB" id="A0A427YMG6"/>
<proteinExistence type="predicted"/>
<evidence type="ECO:0000313" key="3">
    <source>
        <dbReference type="Proteomes" id="UP000279259"/>
    </source>
</evidence>
<feature type="region of interest" description="Disordered" evidence="1">
    <location>
        <begin position="154"/>
        <end position="184"/>
    </location>
</feature>
<evidence type="ECO:0000256" key="1">
    <source>
        <dbReference type="SAM" id="MobiDB-lite"/>
    </source>
</evidence>
<accession>A0A427YMG6</accession>
<feature type="region of interest" description="Disordered" evidence="1">
    <location>
        <begin position="1"/>
        <end position="83"/>
    </location>
</feature>
<protein>
    <submittedName>
        <fullName evidence="2">Uncharacterized protein</fullName>
    </submittedName>
</protein>
<feature type="compositionally biased region" description="Basic and acidic residues" evidence="1">
    <location>
        <begin position="60"/>
        <end position="80"/>
    </location>
</feature>
<feature type="compositionally biased region" description="Polar residues" evidence="1">
    <location>
        <begin position="1"/>
        <end position="26"/>
    </location>
</feature>
<dbReference type="EMBL" id="RSCD01000006">
    <property type="protein sequence ID" value="RSH92250.1"/>
    <property type="molecule type" value="Genomic_DNA"/>
</dbReference>
<dbReference type="OrthoDB" id="10430417at2759"/>
<dbReference type="Proteomes" id="UP000279259">
    <property type="component" value="Unassembled WGS sequence"/>
</dbReference>
<organism evidence="2 3">
    <name type="scientific">Saitozyma podzolica</name>
    <dbReference type="NCBI Taxonomy" id="1890683"/>
    <lineage>
        <taxon>Eukaryota</taxon>
        <taxon>Fungi</taxon>
        <taxon>Dikarya</taxon>
        <taxon>Basidiomycota</taxon>
        <taxon>Agaricomycotina</taxon>
        <taxon>Tremellomycetes</taxon>
        <taxon>Tremellales</taxon>
        <taxon>Trimorphomycetaceae</taxon>
        <taxon>Saitozyma</taxon>
    </lineage>
</organism>
<gene>
    <name evidence="2" type="ORF">EHS25_008665</name>
</gene>